<dbReference type="KEGG" id="nli:G3M70_13700"/>
<dbReference type="SFLD" id="SFLDS00001">
    <property type="entry name" value="Enolase"/>
    <property type="match status" value="1"/>
</dbReference>
<dbReference type="SUPFAM" id="SSF51604">
    <property type="entry name" value="Enolase C-terminal domain-like"/>
    <property type="match status" value="1"/>
</dbReference>
<dbReference type="Proteomes" id="UP000594688">
    <property type="component" value="Chromosome"/>
</dbReference>
<keyword evidence="1" id="KW-0479">Metal-binding</keyword>
<proteinExistence type="predicted"/>
<dbReference type="InterPro" id="IPR013342">
    <property type="entry name" value="Mandelate_racemase_C"/>
</dbReference>
<dbReference type="SUPFAM" id="SSF54826">
    <property type="entry name" value="Enolase N-terminal domain-like"/>
    <property type="match status" value="1"/>
</dbReference>
<dbReference type="GO" id="GO:0046872">
    <property type="term" value="F:metal ion binding"/>
    <property type="evidence" value="ECO:0007669"/>
    <property type="project" value="UniProtKB-KW"/>
</dbReference>
<organism evidence="3 4">
    <name type="scientific">Candidatus Nitronauta litoralis</name>
    <dbReference type="NCBI Taxonomy" id="2705533"/>
    <lineage>
        <taxon>Bacteria</taxon>
        <taxon>Pseudomonadati</taxon>
        <taxon>Nitrospinota/Tectimicrobiota group</taxon>
        <taxon>Nitrospinota</taxon>
        <taxon>Nitrospinia</taxon>
        <taxon>Nitrospinales</taxon>
        <taxon>Nitrospinaceae</taxon>
        <taxon>Candidatus Nitronauta</taxon>
    </lineage>
</organism>
<name>A0A7T0BYK7_9BACT</name>
<dbReference type="InterPro" id="IPR036849">
    <property type="entry name" value="Enolase-like_C_sf"/>
</dbReference>
<dbReference type="InterPro" id="IPR029017">
    <property type="entry name" value="Enolase-like_N"/>
</dbReference>
<dbReference type="PANTHER" id="PTHR48073:SF2">
    <property type="entry name" value="O-SUCCINYLBENZOATE SYNTHASE"/>
    <property type="match status" value="1"/>
</dbReference>
<dbReference type="GO" id="GO:0003824">
    <property type="term" value="F:catalytic activity"/>
    <property type="evidence" value="ECO:0007669"/>
    <property type="project" value="UniProtKB-ARBA"/>
</dbReference>
<feature type="domain" description="Mandelate racemase/muconate lactonizing enzyme C-terminal" evidence="2">
    <location>
        <begin position="143"/>
        <end position="239"/>
    </location>
</feature>
<evidence type="ECO:0000313" key="4">
    <source>
        <dbReference type="Proteomes" id="UP000594688"/>
    </source>
</evidence>
<accession>A0A7T0BYK7</accession>
<dbReference type="AlphaFoldDB" id="A0A7T0BYK7"/>
<protein>
    <recommendedName>
        <fullName evidence="2">Mandelate racemase/muconate lactonizing enzyme C-terminal domain-containing protein</fullName>
    </recommendedName>
</protein>
<dbReference type="Pfam" id="PF13378">
    <property type="entry name" value="MR_MLE_C"/>
    <property type="match status" value="1"/>
</dbReference>
<evidence type="ECO:0000256" key="1">
    <source>
        <dbReference type="ARBA" id="ARBA00022723"/>
    </source>
</evidence>
<dbReference type="SMART" id="SM00922">
    <property type="entry name" value="MR_MLE"/>
    <property type="match status" value="1"/>
</dbReference>
<dbReference type="SFLD" id="SFLDG00180">
    <property type="entry name" value="muconate_cycloisomerase"/>
    <property type="match status" value="1"/>
</dbReference>
<sequence length="373" mass="41798">MKIKDLTLRKLSIPFRTAFKHASATRLETESVIAIAESESGKMGYGEGCPRSYVTGESQESCLQFFEKHKPDFPQLHGLNQLREWVAQNRSTIDSNPAAWCSIEMAILDLIARERNVSVEDLLSLPEICGSFKYTAVMGLNSLPSFKKQLQRYLEIGFTDFKIKISGKLEEDKERIELSTSFINDPSKIRLDANNVWDQPEDCIQYMESLEPSFFAIEEPISKNDFKGHKNIFAALKLPIILDESFCRLSQFDELQEVPVKFILNIRVSKMGGILRSLEIIQEAKRLNIPVIVGAQVGETSLLTRAALTLCSAFRDNIVAQEGAFGTHLLEYDITPSPLMFGTKGNLNASKAGQKPGLGIHVDSKTLNAFTFH</sequence>
<evidence type="ECO:0000259" key="2">
    <source>
        <dbReference type="SMART" id="SM00922"/>
    </source>
</evidence>
<dbReference type="Gene3D" id="3.20.20.120">
    <property type="entry name" value="Enolase-like C-terminal domain"/>
    <property type="match status" value="1"/>
</dbReference>
<dbReference type="Gene3D" id="3.30.390.10">
    <property type="entry name" value="Enolase-like, N-terminal domain"/>
    <property type="match status" value="1"/>
</dbReference>
<dbReference type="PANTHER" id="PTHR48073">
    <property type="entry name" value="O-SUCCINYLBENZOATE SYNTHASE-RELATED"/>
    <property type="match status" value="1"/>
</dbReference>
<dbReference type="EMBL" id="CP048685">
    <property type="protein sequence ID" value="QPJ62872.1"/>
    <property type="molecule type" value="Genomic_DNA"/>
</dbReference>
<reference evidence="3 4" key="1">
    <citation type="submission" date="2020-02" db="EMBL/GenBank/DDBJ databases">
        <title>Genomic and physiological characterization of two novel Nitrospinaceae genera.</title>
        <authorList>
            <person name="Mueller A.J."/>
            <person name="Jung M.-Y."/>
            <person name="Strachan C.R."/>
            <person name="Herbold C.W."/>
            <person name="Kirkegaard R.H."/>
            <person name="Daims H."/>
        </authorList>
    </citation>
    <scope>NUCLEOTIDE SEQUENCE [LARGE SCALE GENOMIC DNA]</scope>
    <source>
        <strain evidence="3">EB</strain>
    </source>
</reference>
<dbReference type="InterPro" id="IPR029065">
    <property type="entry name" value="Enolase_C-like"/>
</dbReference>
<evidence type="ECO:0000313" key="3">
    <source>
        <dbReference type="EMBL" id="QPJ62872.1"/>
    </source>
</evidence>
<gene>
    <name evidence="3" type="ORF">G3M70_13700</name>
</gene>